<accession>A0A7W6NVR8</accession>
<dbReference type="InterPro" id="IPR038461">
    <property type="entry name" value="Schlafen_AlbA_2_dom_sf"/>
</dbReference>
<keyword evidence="3" id="KW-1185">Reference proteome</keyword>
<protein>
    <recommendedName>
        <fullName evidence="1">Schlafen AlbA-2 domain-containing protein</fullName>
    </recommendedName>
</protein>
<dbReference type="RefSeq" id="WP_183995094.1">
    <property type="nucleotide sequence ID" value="NZ_JACIEH010000001.1"/>
</dbReference>
<dbReference type="PANTHER" id="PTHR30595:SF6">
    <property type="entry name" value="SCHLAFEN ALBA-2 DOMAIN-CONTAINING PROTEIN"/>
    <property type="match status" value="1"/>
</dbReference>
<feature type="domain" description="Schlafen AlbA-2" evidence="1">
    <location>
        <begin position="24"/>
        <end position="151"/>
    </location>
</feature>
<evidence type="ECO:0000313" key="3">
    <source>
        <dbReference type="Proteomes" id="UP000557392"/>
    </source>
</evidence>
<name>A0A7W6NVR8_9SPHN</name>
<dbReference type="Pfam" id="PF04326">
    <property type="entry name" value="SLFN_AlbA_2"/>
    <property type="match status" value="1"/>
</dbReference>
<evidence type="ECO:0000313" key="2">
    <source>
        <dbReference type="EMBL" id="MBB4097448.1"/>
    </source>
</evidence>
<reference evidence="2 3" key="1">
    <citation type="submission" date="2020-08" db="EMBL/GenBank/DDBJ databases">
        <title>Genomic Encyclopedia of Type Strains, Phase IV (KMG-IV): sequencing the most valuable type-strain genomes for metagenomic binning, comparative biology and taxonomic classification.</title>
        <authorList>
            <person name="Goeker M."/>
        </authorList>
    </citation>
    <scope>NUCLEOTIDE SEQUENCE [LARGE SCALE GENOMIC DNA]</scope>
    <source>
        <strain evidence="2 3">DSM 101806</strain>
    </source>
</reference>
<dbReference type="InterPro" id="IPR007421">
    <property type="entry name" value="Schlafen_AlbA_2_dom"/>
</dbReference>
<dbReference type="Proteomes" id="UP000557392">
    <property type="component" value="Unassembled WGS sequence"/>
</dbReference>
<dbReference type="AlphaFoldDB" id="A0A7W6NVR8"/>
<proteinExistence type="predicted"/>
<dbReference type="EMBL" id="JACIEH010000001">
    <property type="protein sequence ID" value="MBB4097448.1"/>
    <property type="molecule type" value="Genomic_DNA"/>
</dbReference>
<evidence type="ECO:0000259" key="1">
    <source>
        <dbReference type="Pfam" id="PF04326"/>
    </source>
</evidence>
<comment type="caution">
    <text evidence="2">The sequence shown here is derived from an EMBL/GenBank/DDBJ whole genome shotgun (WGS) entry which is preliminary data.</text>
</comment>
<dbReference type="Gene3D" id="3.30.950.30">
    <property type="entry name" value="Schlafen, AAA domain"/>
    <property type="match status" value="1"/>
</dbReference>
<gene>
    <name evidence="2" type="ORF">GGR46_000981</name>
</gene>
<sequence length="398" mass="44299">MINKQFDLIEEADLLALVASKAIESRTLEFKREVANKTEAQVELVRDLAALANDQGGDFLIGVGQSKEGVANSVLGVEIANLDAKRLELENMIRDRTEPRLSKYQLRFIPVADDRFVIHFRVSASLVAPHAVRVGTHRNYFVRNGSGKHEMDVGELRDAFTAGEQLFPRLRKLHRLAIARSRGLDMPFRIERAPRCILTLVPRGYFREQMDLPITRGNALVPFRSQGYDFIPSLEGLLAHSELRDGKGDDMFSTIVSSYVLNHWGGYFDIGWTIGTRPESAVDGIKAKRSRQSKHAGIVSPEAFEQGILGMTAAGIAKLRTLGREGPWVVFVTVKGLGGTRLAIDENARTVLSWRKTATLGEVSIEEATEESLMSFARGLWLLYGSDRPAGRRMGSHR</sequence>
<organism evidence="2 3">
    <name type="scientific">Sphingomonas kyeonggiensis</name>
    <dbReference type="NCBI Taxonomy" id="1268553"/>
    <lineage>
        <taxon>Bacteria</taxon>
        <taxon>Pseudomonadati</taxon>
        <taxon>Pseudomonadota</taxon>
        <taxon>Alphaproteobacteria</taxon>
        <taxon>Sphingomonadales</taxon>
        <taxon>Sphingomonadaceae</taxon>
        <taxon>Sphingomonas</taxon>
    </lineage>
</organism>
<dbReference type="PANTHER" id="PTHR30595">
    <property type="entry name" value="GLPR-RELATED TRANSCRIPTIONAL REPRESSOR"/>
    <property type="match status" value="1"/>
</dbReference>